<dbReference type="Pfam" id="PF09361">
    <property type="entry name" value="Phasin_2"/>
    <property type="match status" value="1"/>
</dbReference>
<evidence type="ECO:0000313" key="2">
    <source>
        <dbReference type="EMBL" id="RLK51208.1"/>
    </source>
</evidence>
<proteinExistence type="predicted"/>
<dbReference type="EMBL" id="RCDA01000001">
    <property type="protein sequence ID" value="RLK51208.1"/>
    <property type="molecule type" value="Genomic_DNA"/>
</dbReference>
<gene>
    <name evidence="2" type="ORF">DFR31_1130</name>
</gene>
<evidence type="ECO:0000313" key="3">
    <source>
        <dbReference type="Proteomes" id="UP000275461"/>
    </source>
</evidence>
<dbReference type="Proteomes" id="UP000275461">
    <property type="component" value="Unassembled WGS sequence"/>
</dbReference>
<comment type="caution">
    <text evidence="2">The sequence shown here is derived from an EMBL/GenBank/DDBJ whole genome shotgun (WGS) entry which is preliminary data.</text>
</comment>
<dbReference type="AlphaFoldDB" id="A0A498CFU9"/>
<accession>A0A498CFU9</accession>
<protein>
    <submittedName>
        <fullName evidence="2">Phasin family protein</fullName>
    </submittedName>
</protein>
<organism evidence="2 3">
    <name type="scientific">Alkalispirillum mobile</name>
    <dbReference type="NCBI Taxonomy" id="85925"/>
    <lineage>
        <taxon>Bacteria</taxon>
        <taxon>Pseudomonadati</taxon>
        <taxon>Pseudomonadota</taxon>
        <taxon>Gammaproteobacteria</taxon>
        <taxon>Chromatiales</taxon>
        <taxon>Ectothiorhodospiraceae</taxon>
        <taxon>Alkalispirillum</taxon>
    </lineage>
</organism>
<dbReference type="InterPro" id="IPR018968">
    <property type="entry name" value="Phasin"/>
</dbReference>
<name>A0A498CFU9_9GAMM</name>
<evidence type="ECO:0000259" key="1">
    <source>
        <dbReference type="Pfam" id="PF09361"/>
    </source>
</evidence>
<feature type="domain" description="Phasin" evidence="1">
    <location>
        <begin position="36"/>
        <end position="136"/>
    </location>
</feature>
<keyword evidence="3" id="KW-1185">Reference proteome</keyword>
<sequence>MLCYCALHQDEVASDPEPQLQSIFKVTHMSNETIQQFSDQASKFFVDPARAYAGLGLDYFEKLVNIQFEAAKANTETALKQARAALDIKDQKDFQSYVEGQRKLAEEIGQRAKGEAEKVVALNQELAQNAQKLAQDSAREFGKVAQSK</sequence>
<reference evidence="2 3" key="1">
    <citation type="submission" date="2018-10" db="EMBL/GenBank/DDBJ databases">
        <title>Genomic Encyclopedia of Type Strains, Phase IV (KMG-IV): sequencing the most valuable type-strain genomes for metagenomic binning, comparative biology and taxonomic classification.</title>
        <authorList>
            <person name="Goeker M."/>
        </authorList>
    </citation>
    <scope>NUCLEOTIDE SEQUENCE [LARGE SCALE GENOMIC DNA]</scope>
    <source>
        <strain evidence="2 3">DSM 12769</strain>
    </source>
</reference>